<dbReference type="Pfam" id="PF22664">
    <property type="entry name" value="TRI-like_N"/>
    <property type="match status" value="1"/>
</dbReference>
<gene>
    <name evidence="6" type="ORF">N7456_007189</name>
</gene>
<evidence type="ECO:0000256" key="4">
    <source>
        <dbReference type="SAM" id="MobiDB-lite"/>
    </source>
</evidence>
<feature type="coiled-coil region" evidence="3">
    <location>
        <begin position="312"/>
        <end position="339"/>
    </location>
</feature>
<evidence type="ECO:0000256" key="1">
    <source>
        <dbReference type="ARBA" id="ARBA00022679"/>
    </source>
</evidence>
<dbReference type="OrthoDB" id="1862401at2759"/>
<name>A0A9W9FJL1_9EURO</name>
<keyword evidence="3" id="KW-0175">Coiled coil</keyword>
<evidence type="ECO:0000313" key="7">
    <source>
        <dbReference type="Proteomes" id="UP001149165"/>
    </source>
</evidence>
<evidence type="ECO:0000313" key="6">
    <source>
        <dbReference type="EMBL" id="KAJ5101137.1"/>
    </source>
</evidence>
<keyword evidence="7" id="KW-1185">Reference proteome</keyword>
<reference evidence="6" key="2">
    <citation type="journal article" date="2023" name="IMA Fungus">
        <title>Comparative genomic study of the Penicillium genus elucidates a diverse pangenome and 15 lateral gene transfer events.</title>
        <authorList>
            <person name="Petersen C."/>
            <person name="Sorensen T."/>
            <person name="Nielsen M.R."/>
            <person name="Sondergaard T.E."/>
            <person name="Sorensen J.L."/>
            <person name="Fitzpatrick D.A."/>
            <person name="Frisvad J.C."/>
            <person name="Nielsen K.L."/>
        </authorList>
    </citation>
    <scope>NUCLEOTIDE SEQUENCE</scope>
    <source>
        <strain evidence="6">IBT 30069</strain>
    </source>
</reference>
<evidence type="ECO:0000256" key="2">
    <source>
        <dbReference type="ARBA" id="ARBA00023315"/>
    </source>
</evidence>
<dbReference type="InterPro" id="IPR051283">
    <property type="entry name" value="Sec_Metabolite_Acyltrans"/>
</dbReference>
<keyword evidence="2" id="KW-0012">Acyltransferase</keyword>
<protein>
    <recommendedName>
        <fullName evidence="5">Trichothecene 3-O-acetyltransferase-like N-terminal domain-containing protein</fullName>
    </recommendedName>
</protein>
<dbReference type="Proteomes" id="UP001149165">
    <property type="component" value="Unassembled WGS sequence"/>
</dbReference>
<keyword evidence="1" id="KW-0808">Transferase</keyword>
<feature type="compositionally biased region" description="Polar residues" evidence="4">
    <location>
        <begin position="213"/>
        <end position="228"/>
    </location>
</feature>
<dbReference type="PANTHER" id="PTHR31896:SF64">
    <property type="entry name" value="TRICHOTHECENE 3-O-ACETYLTRANSFERASE"/>
    <property type="match status" value="1"/>
</dbReference>
<organism evidence="6 7">
    <name type="scientific">Penicillium angulare</name>
    <dbReference type="NCBI Taxonomy" id="116970"/>
    <lineage>
        <taxon>Eukaryota</taxon>
        <taxon>Fungi</taxon>
        <taxon>Dikarya</taxon>
        <taxon>Ascomycota</taxon>
        <taxon>Pezizomycotina</taxon>
        <taxon>Eurotiomycetes</taxon>
        <taxon>Eurotiomycetidae</taxon>
        <taxon>Eurotiales</taxon>
        <taxon>Aspergillaceae</taxon>
        <taxon>Penicillium</taxon>
    </lineage>
</organism>
<dbReference type="InterPro" id="IPR054710">
    <property type="entry name" value="Tri101-like_N"/>
</dbReference>
<dbReference type="GO" id="GO:0016746">
    <property type="term" value="F:acyltransferase activity"/>
    <property type="evidence" value="ECO:0007669"/>
    <property type="project" value="UniProtKB-KW"/>
</dbReference>
<dbReference type="InterPro" id="IPR023213">
    <property type="entry name" value="CAT-like_dom_sf"/>
</dbReference>
<dbReference type="AlphaFoldDB" id="A0A9W9FJL1"/>
<feature type="region of interest" description="Disordered" evidence="4">
    <location>
        <begin position="205"/>
        <end position="228"/>
    </location>
</feature>
<proteinExistence type="predicted"/>
<dbReference type="PANTHER" id="PTHR31896">
    <property type="entry name" value="FAMILY REGULATORY PROTEIN, PUTATIVE (AFU_ORTHOLOGUE AFUA_3G14730)-RELATED"/>
    <property type="match status" value="1"/>
</dbReference>
<comment type="caution">
    <text evidence="6">The sequence shown here is derived from an EMBL/GenBank/DDBJ whole genome shotgun (WGS) entry which is preliminary data.</text>
</comment>
<accession>A0A9W9FJL1</accession>
<reference evidence="6" key="1">
    <citation type="submission" date="2022-11" db="EMBL/GenBank/DDBJ databases">
        <authorList>
            <person name="Petersen C."/>
        </authorList>
    </citation>
    <scope>NUCLEOTIDE SEQUENCE</scope>
    <source>
        <strain evidence="6">IBT 30069</strain>
    </source>
</reference>
<feature type="domain" description="Trichothecene 3-O-acetyltransferase-like N-terminal" evidence="5">
    <location>
        <begin position="20"/>
        <end position="175"/>
    </location>
</feature>
<evidence type="ECO:0000256" key="3">
    <source>
        <dbReference type="SAM" id="Coils"/>
    </source>
</evidence>
<dbReference type="Gene3D" id="3.30.559.10">
    <property type="entry name" value="Chloramphenicol acetyltransferase-like domain"/>
    <property type="match status" value="2"/>
</dbReference>
<evidence type="ECO:0000259" key="5">
    <source>
        <dbReference type="Pfam" id="PF22664"/>
    </source>
</evidence>
<dbReference type="EMBL" id="JAPQKH010000004">
    <property type="protein sequence ID" value="KAJ5101137.1"/>
    <property type="molecule type" value="Genomic_DNA"/>
</dbReference>
<sequence length="445" mass="49410">MDIFPGMIDTWGQLPRMKGYTHLAACFPHPATTSRETITTHLEEATRQITSVLPWLGGAVATINTDLESTSTGNFTVARSPHTANILKVQNRSETCPSFEDISKSKASNDQLIGSLLSNESAMPDTYTETDANPAPVLTLTVNWIKGGLILDCAAQHNILDMGGIDQVFQLLSTALQGEPFNQKTISVNTQDRANIFPLLGPEEKRHDHSAMRCSSSSTPTQRKAPSNKPLSTFHYFRFNTSSLFHLGTLAKTPSIDDALSAFIWKRLSAIRHKGQKRDRITGFSRAIDCRQTLNIPKEYMGVVVVKTFSRMTFQEIEAASLEEVAAQLRRDLRRIRDREFLCSLATTIAGEPDKSTFSFVSGFDPDTWINASSWAGAAVHKLEYGILGKPAFVRRPQSKPVQGLLYFLPETGDGDIDVLLCLRDDEIRGLCEDVEWCQYAEYIG</sequence>